<evidence type="ECO:0000256" key="2">
    <source>
        <dbReference type="ARBA" id="ARBA00022723"/>
    </source>
</evidence>
<dbReference type="CDD" id="cd09873">
    <property type="entry name" value="PIN_Pae0151-like"/>
    <property type="match status" value="1"/>
</dbReference>
<organism evidence="6 7">
    <name type="scientific">Mangrovactinospora gilvigrisea</name>
    <dbReference type="NCBI Taxonomy" id="1428644"/>
    <lineage>
        <taxon>Bacteria</taxon>
        <taxon>Bacillati</taxon>
        <taxon>Actinomycetota</taxon>
        <taxon>Actinomycetes</taxon>
        <taxon>Kitasatosporales</taxon>
        <taxon>Streptomycetaceae</taxon>
        <taxon>Mangrovactinospora</taxon>
    </lineage>
</organism>
<dbReference type="GO" id="GO:0046872">
    <property type="term" value="F:metal ion binding"/>
    <property type="evidence" value="ECO:0007669"/>
    <property type="project" value="UniProtKB-KW"/>
</dbReference>
<dbReference type="PANTHER" id="PTHR35901">
    <property type="entry name" value="RIBONUCLEASE VAPC3"/>
    <property type="match status" value="1"/>
</dbReference>
<dbReference type="Pfam" id="PF01850">
    <property type="entry name" value="PIN"/>
    <property type="match status" value="1"/>
</dbReference>
<dbReference type="InterPro" id="IPR029060">
    <property type="entry name" value="PIN-like_dom_sf"/>
</dbReference>
<accession>A0A1J7C169</accession>
<dbReference type="InterPro" id="IPR002716">
    <property type="entry name" value="PIN_dom"/>
</dbReference>
<gene>
    <name evidence="6" type="ORF">BIV57_22225</name>
</gene>
<evidence type="ECO:0000313" key="7">
    <source>
        <dbReference type="Proteomes" id="UP000243342"/>
    </source>
</evidence>
<dbReference type="AlphaFoldDB" id="A0A1J7C169"/>
<evidence type="ECO:0000256" key="4">
    <source>
        <dbReference type="ARBA" id="ARBA00022842"/>
    </source>
</evidence>
<dbReference type="PANTHER" id="PTHR35901:SF1">
    <property type="entry name" value="EXONUCLEASE VAPC9"/>
    <property type="match status" value="1"/>
</dbReference>
<dbReference type="InterPro" id="IPR051619">
    <property type="entry name" value="TypeII_TA_RNase_PINc/VapC"/>
</dbReference>
<name>A0A1J7C169_9ACTN</name>
<dbReference type="GO" id="GO:0016787">
    <property type="term" value="F:hydrolase activity"/>
    <property type="evidence" value="ECO:0007669"/>
    <property type="project" value="UniProtKB-KW"/>
</dbReference>
<dbReference type="InterPro" id="IPR044153">
    <property type="entry name" value="PIN_Pae0151-like"/>
</dbReference>
<dbReference type="RefSeq" id="WP_071658726.1">
    <property type="nucleotide sequence ID" value="NZ_MLCF01000163.1"/>
</dbReference>
<dbReference type="OrthoDB" id="4377304at2"/>
<keyword evidence="4" id="KW-0460">Magnesium</keyword>
<keyword evidence="7" id="KW-1185">Reference proteome</keyword>
<keyword evidence="2" id="KW-0479">Metal-binding</keyword>
<dbReference type="EMBL" id="MLCF01000163">
    <property type="protein sequence ID" value="OIV35316.1"/>
    <property type="molecule type" value="Genomic_DNA"/>
</dbReference>
<evidence type="ECO:0000256" key="1">
    <source>
        <dbReference type="ARBA" id="ARBA00022722"/>
    </source>
</evidence>
<evidence type="ECO:0000259" key="5">
    <source>
        <dbReference type="Pfam" id="PF01850"/>
    </source>
</evidence>
<comment type="caution">
    <text evidence="6">The sequence shown here is derived from an EMBL/GenBank/DDBJ whole genome shotgun (WGS) entry which is preliminary data.</text>
</comment>
<dbReference type="Proteomes" id="UP000243342">
    <property type="component" value="Unassembled WGS sequence"/>
</dbReference>
<dbReference type="STRING" id="1428644.BIV57_22225"/>
<dbReference type="Gene3D" id="3.40.50.1010">
    <property type="entry name" value="5'-nuclease"/>
    <property type="match status" value="1"/>
</dbReference>
<proteinExistence type="predicted"/>
<reference evidence="6 7" key="1">
    <citation type="submission" date="2016-10" db="EMBL/GenBank/DDBJ databases">
        <title>Genome sequence of Streptomyces gilvigriseus MUSC 26.</title>
        <authorList>
            <person name="Lee L.-H."/>
            <person name="Ser H.-L."/>
        </authorList>
    </citation>
    <scope>NUCLEOTIDE SEQUENCE [LARGE SCALE GENOMIC DNA]</scope>
    <source>
        <strain evidence="6 7">MUSC 26</strain>
    </source>
</reference>
<feature type="domain" description="PIN" evidence="5">
    <location>
        <begin position="2"/>
        <end position="117"/>
    </location>
</feature>
<dbReference type="SUPFAM" id="SSF88723">
    <property type="entry name" value="PIN domain-like"/>
    <property type="match status" value="1"/>
</dbReference>
<keyword evidence="3" id="KW-0378">Hydrolase</keyword>
<sequence length="130" mass="14229">MYVIDASALGEVFVGSDDRAERLRWRVARTRLAAPHLIDIEMLSLLRGQAKGKKITAEAAEGAVALLPQFPLTRYDHVGLASRIWELRHNAGSYDATYLALAEHLSVPLLTADKKMTGVSGATCRIELVT</sequence>
<keyword evidence="1" id="KW-0540">Nuclease</keyword>
<protein>
    <recommendedName>
        <fullName evidence="5">PIN domain-containing protein</fullName>
    </recommendedName>
</protein>
<dbReference type="GO" id="GO:0004518">
    <property type="term" value="F:nuclease activity"/>
    <property type="evidence" value="ECO:0007669"/>
    <property type="project" value="UniProtKB-KW"/>
</dbReference>
<evidence type="ECO:0000256" key="3">
    <source>
        <dbReference type="ARBA" id="ARBA00022801"/>
    </source>
</evidence>
<evidence type="ECO:0000313" key="6">
    <source>
        <dbReference type="EMBL" id="OIV35316.1"/>
    </source>
</evidence>